<dbReference type="Pfam" id="PF00480">
    <property type="entry name" value="ROK"/>
    <property type="match status" value="1"/>
</dbReference>
<dbReference type="PANTHER" id="PTHR18964:SF149">
    <property type="entry name" value="BIFUNCTIONAL UDP-N-ACETYLGLUCOSAMINE 2-EPIMERASE_N-ACETYLMANNOSAMINE KINASE"/>
    <property type="match status" value="1"/>
</dbReference>
<dbReference type="SUPFAM" id="SSF53067">
    <property type="entry name" value="Actin-like ATPase domain"/>
    <property type="match status" value="1"/>
</dbReference>
<gene>
    <name evidence="2" type="ORF">PR018_24905</name>
</gene>
<keyword evidence="2" id="KW-0614">Plasmid</keyword>
<sequence>MIDINMLRVELMTIPVALVRDGYITLRNLIERLVFCKAETDMNLSLNERQVLELVFLGTVASRVEMAYTLSLTGASITRIVSRLMDEGIVEEKAEKTGQQGQPRRILSIVAGQRLSAGVNFSRKQVQVALIDLAGHVIGVENSPIAEPEAKQIVSATKRGLAKLLDQNALTRADLVGFGVSVPGNFGRNSRDFRAHELFPQIEGLSFGDDLAALFEAPVFFENDGACAVLGEYMFGAGRGISHVFLLHVGHGLGGGGIAEGRLFRGANGNACLPGAIYPVGSPRPSGQDLLDHLARNGFSDLELTDDTLEDAVTTPLIDDWITRAGEQLGRSAQIISGLFDPAAILVGGRLPTWINEALAGRAGEFITQNPGPSRGLKTIGLIASKLGQSSGSVGAASLPLFARYFAGAVNDTFSNYKNGWRVNR</sequence>
<dbReference type="InterPro" id="IPR043129">
    <property type="entry name" value="ATPase_NBD"/>
</dbReference>
<dbReference type="PANTHER" id="PTHR18964">
    <property type="entry name" value="ROK (REPRESSOR, ORF, KINASE) FAMILY"/>
    <property type="match status" value="1"/>
</dbReference>
<evidence type="ECO:0000313" key="2">
    <source>
        <dbReference type="EMBL" id="WFS26272.1"/>
    </source>
</evidence>
<dbReference type="RefSeq" id="WP_161991013.1">
    <property type="nucleotide sequence ID" value="NZ_CP117269.1"/>
</dbReference>
<dbReference type="InterPro" id="IPR000600">
    <property type="entry name" value="ROK"/>
</dbReference>
<accession>A0ABY8ISW7</accession>
<geneLocation type="plasmid" evidence="2 3">
    <name>pTi6.2</name>
</geneLocation>
<dbReference type="EMBL" id="CP117269">
    <property type="protein sequence ID" value="WFS26272.1"/>
    <property type="molecule type" value="Genomic_DNA"/>
</dbReference>
<reference evidence="2" key="1">
    <citation type="journal article" date="2019" name="Phytopathology">
        <title>A Novel Group of Rhizobium tumorigenes-Like Agrobacteria Associated with Crown Gall Disease of Rhododendron and Blueberry.</title>
        <authorList>
            <person name="Kuzmanovic N."/>
            <person name="Behrens P."/>
            <person name="Idczak E."/>
            <person name="Wagner S."/>
            <person name="Gotz M."/>
            <person name="Sproer C."/>
            <person name="Bunk B."/>
            <person name="Overmann J."/>
            <person name="Smalla K."/>
        </authorList>
    </citation>
    <scope>NUCLEOTIDE SEQUENCE</scope>
    <source>
        <strain evidence="2">Rho-6.2</strain>
    </source>
</reference>
<dbReference type="Gene3D" id="1.10.10.10">
    <property type="entry name" value="Winged helix-like DNA-binding domain superfamily/Winged helix DNA-binding domain"/>
    <property type="match status" value="1"/>
</dbReference>
<reference evidence="2" key="2">
    <citation type="journal article" date="2023" name="MicrobiologyOpen">
        <title>Genomics of the tumorigenes clade of the family Rhizobiaceae and description of Rhizobium rhododendri sp. nov.</title>
        <authorList>
            <person name="Kuzmanovic N."/>
            <person name="diCenzo G.C."/>
            <person name="Bunk B."/>
            <person name="Sproeer C."/>
            <person name="Fruehling A."/>
            <person name="Neumann-Schaal M."/>
            <person name="Overmann J."/>
            <person name="Smalla K."/>
        </authorList>
    </citation>
    <scope>NUCLEOTIDE SEQUENCE</scope>
    <source>
        <strain evidence="2">Rho-6.2</strain>
        <plasmid evidence="2">pTi6.2</plasmid>
    </source>
</reference>
<evidence type="ECO:0000256" key="1">
    <source>
        <dbReference type="ARBA" id="ARBA00006479"/>
    </source>
</evidence>
<keyword evidence="3" id="KW-1185">Reference proteome</keyword>
<dbReference type="InterPro" id="IPR036388">
    <property type="entry name" value="WH-like_DNA-bd_sf"/>
</dbReference>
<dbReference type="CDD" id="cd23763">
    <property type="entry name" value="ASKHA_ATPase_ROK"/>
    <property type="match status" value="1"/>
</dbReference>
<protein>
    <submittedName>
        <fullName evidence="2">ROK family protein</fullName>
    </submittedName>
</protein>
<comment type="similarity">
    <text evidence="1">Belongs to the ROK (NagC/XylR) family.</text>
</comment>
<proteinExistence type="inferred from homology"/>
<organism evidence="2 3">
    <name type="scientific">Rhizobium rhododendri</name>
    <dbReference type="NCBI Taxonomy" id="2506430"/>
    <lineage>
        <taxon>Bacteria</taxon>
        <taxon>Pseudomonadati</taxon>
        <taxon>Pseudomonadota</taxon>
        <taxon>Alphaproteobacteria</taxon>
        <taxon>Hyphomicrobiales</taxon>
        <taxon>Rhizobiaceae</taxon>
        <taxon>Rhizobium/Agrobacterium group</taxon>
        <taxon>Rhizobium</taxon>
    </lineage>
</organism>
<dbReference type="SUPFAM" id="SSF46785">
    <property type="entry name" value="Winged helix' DNA-binding domain"/>
    <property type="match status" value="1"/>
</dbReference>
<evidence type="ECO:0000313" key="3">
    <source>
        <dbReference type="Proteomes" id="UP000318939"/>
    </source>
</evidence>
<name>A0ABY8ISW7_9HYPH</name>
<dbReference type="InterPro" id="IPR036390">
    <property type="entry name" value="WH_DNA-bd_sf"/>
</dbReference>
<dbReference type="Gene3D" id="3.30.420.40">
    <property type="match status" value="2"/>
</dbReference>
<dbReference type="Proteomes" id="UP000318939">
    <property type="component" value="Plasmid pTi6.2"/>
</dbReference>